<keyword evidence="5" id="KW-0325">Glycoprotein</keyword>
<evidence type="ECO:0000256" key="1">
    <source>
        <dbReference type="ARBA" id="ARBA00004141"/>
    </source>
</evidence>
<evidence type="ECO:0000256" key="4">
    <source>
        <dbReference type="ARBA" id="ARBA00023136"/>
    </source>
</evidence>
<feature type="transmembrane region" description="Helical" evidence="7">
    <location>
        <begin position="214"/>
        <end position="234"/>
    </location>
</feature>
<dbReference type="SUPFAM" id="SSF50923">
    <property type="entry name" value="Hemopexin-like domain"/>
    <property type="match status" value="1"/>
</dbReference>
<dbReference type="Proteomes" id="UP001175271">
    <property type="component" value="Unassembled WGS sequence"/>
</dbReference>
<gene>
    <name evidence="8" type="ORF">QR680_005879</name>
</gene>
<dbReference type="GO" id="GO:0016020">
    <property type="term" value="C:membrane"/>
    <property type="evidence" value="ECO:0007669"/>
    <property type="project" value="UniProtKB-SubCell"/>
</dbReference>
<comment type="caution">
    <text evidence="8">The sequence shown here is derived from an EMBL/GenBank/DDBJ whole genome shotgun (WGS) entry which is preliminary data.</text>
</comment>
<feature type="region of interest" description="Disordered" evidence="6">
    <location>
        <begin position="317"/>
        <end position="339"/>
    </location>
</feature>
<dbReference type="PANTHER" id="PTHR45951">
    <property type="entry name" value="PROTEIN DISPATCHED-RELATED"/>
    <property type="match status" value="1"/>
</dbReference>
<accession>A0AA39HV03</accession>
<evidence type="ECO:0000256" key="7">
    <source>
        <dbReference type="SAM" id="Phobius"/>
    </source>
</evidence>
<dbReference type="GO" id="GO:0022857">
    <property type="term" value="F:transmembrane transporter activity"/>
    <property type="evidence" value="ECO:0007669"/>
    <property type="project" value="TreeGrafter"/>
</dbReference>
<dbReference type="AlphaFoldDB" id="A0AA39HV03"/>
<dbReference type="InterPro" id="IPR036375">
    <property type="entry name" value="Hemopexin-like_dom_sf"/>
</dbReference>
<organism evidence="8 9">
    <name type="scientific">Steinernema hermaphroditum</name>
    <dbReference type="NCBI Taxonomy" id="289476"/>
    <lineage>
        <taxon>Eukaryota</taxon>
        <taxon>Metazoa</taxon>
        <taxon>Ecdysozoa</taxon>
        <taxon>Nematoda</taxon>
        <taxon>Chromadorea</taxon>
        <taxon>Rhabditida</taxon>
        <taxon>Tylenchina</taxon>
        <taxon>Panagrolaimomorpha</taxon>
        <taxon>Strongyloidoidea</taxon>
        <taxon>Steinernematidae</taxon>
        <taxon>Steinernema</taxon>
    </lineage>
</organism>
<keyword evidence="4 7" id="KW-0472">Membrane</keyword>
<evidence type="ECO:0000256" key="3">
    <source>
        <dbReference type="ARBA" id="ARBA00022989"/>
    </source>
</evidence>
<dbReference type="SUPFAM" id="SSF82866">
    <property type="entry name" value="Multidrug efflux transporter AcrB transmembrane domain"/>
    <property type="match status" value="1"/>
</dbReference>
<feature type="compositionally biased region" description="Basic residues" evidence="6">
    <location>
        <begin position="325"/>
        <end position="339"/>
    </location>
</feature>
<reference evidence="8" key="1">
    <citation type="submission" date="2023-06" db="EMBL/GenBank/DDBJ databases">
        <title>Genomic analysis of the entomopathogenic nematode Steinernema hermaphroditum.</title>
        <authorList>
            <person name="Schwarz E.M."/>
            <person name="Heppert J.K."/>
            <person name="Baniya A."/>
            <person name="Schwartz H.T."/>
            <person name="Tan C.-H."/>
            <person name="Antoshechkin I."/>
            <person name="Sternberg P.W."/>
            <person name="Goodrich-Blair H."/>
            <person name="Dillman A.R."/>
        </authorList>
    </citation>
    <scope>NUCLEOTIDE SEQUENCE</scope>
    <source>
        <strain evidence="8">PS9179</strain>
        <tissue evidence="8">Whole animal</tissue>
    </source>
</reference>
<evidence type="ECO:0000256" key="2">
    <source>
        <dbReference type="ARBA" id="ARBA00022692"/>
    </source>
</evidence>
<dbReference type="PANTHER" id="PTHR45951:SF3">
    <property type="entry name" value="PROTEIN DISPATCHED"/>
    <property type="match status" value="1"/>
</dbReference>
<evidence type="ECO:0000256" key="5">
    <source>
        <dbReference type="ARBA" id="ARBA00023180"/>
    </source>
</evidence>
<evidence type="ECO:0000313" key="8">
    <source>
        <dbReference type="EMBL" id="KAK0411851.1"/>
    </source>
</evidence>
<keyword evidence="3 7" id="KW-1133">Transmembrane helix</keyword>
<dbReference type="Gene3D" id="1.20.1640.10">
    <property type="entry name" value="Multidrug efflux transporter AcrB transmembrane domain"/>
    <property type="match status" value="1"/>
</dbReference>
<dbReference type="Gene3D" id="2.110.10.10">
    <property type="entry name" value="Hemopexin-like domain"/>
    <property type="match status" value="1"/>
</dbReference>
<dbReference type="InterPro" id="IPR052081">
    <property type="entry name" value="Dispatched_Hh_regulator"/>
</dbReference>
<feature type="transmembrane region" description="Helical" evidence="7">
    <location>
        <begin position="174"/>
        <end position="193"/>
    </location>
</feature>
<evidence type="ECO:0008006" key="10">
    <source>
        <dbReference type="Google" id="ProtNLM"/>
    </source>
</evidence>
<name>A0AA39HV03_9BILA</name>
<proteinExistence type="predicted"/>
<protein>
    <recommendedName>
        <fullName evidence="10">SSD domain-containing protein</fullName>
    </recommendedName>
</protein>
<comment type="subcellular location">
    <subcellularLocation>
        <location evidence="1">Membrane</location>
        <topology evidence="1">Multi-pass membrane protein</topology>
    </subcellularLocation>
</comment>
<evidence type="ECO:0000313" key="9">
    <source>
        <dbReference type="Proteomes" id="UP001175271"/>
    </source>
</evidence>
<keyword evidence="2 7" id="KW-0812">Transmembrane</keyword>
<keyword evidence="9" id="KW-1185">Reference proteome</keyword>
<dbReference type="EMBL" id="JAUCMV010000003">
    <property type="protein sequence ID" value="KAK0411851.1"/>
    <property type="molecule type" value="Genomic_DNA"/>
</dbReference>
<feature type="transmembrane region" description="Helical" evidence="7">
    <location>
        <begin position="115"/>
        <end position="136"/>
    </location>
</feature>
<evidence type="ECO:0000256" key="6">
    <source>
        <dbReference type="SAM" id="MobiDB-lite"/>
    </source>
</evidence>
<feature type="transmembrane region" description="Helical" evidence="7">
    <location>
        <begin position="143"/>
        <end position="168"/>
    </location>
</feature>
<dbReference type="GO" id="GO:0007224">
    <property type="term" value="P:smoothened signaling pathway"/>
    <property type="evidence" value="ECO:0007669"/>
    <property type="project" value="TreeGrafter"/>
</dbReference>
<feature type="transmembrane region" description="Helical" evidence="7">
    <location>
        <begin position="240"/>
        <end position="261"/>
    </location>
</feature>
<sequence length="569" mass="65073">MRVAQLMPSPSSNYLFAKCFLLFGRQHPLPSFYDFSPILVDGPVFDKSSHDFNAYVVLCPSRHQFSPVYSDIKPLFDDLDELRGEIRRAPFEGFQEALVLSTADITKLFDLLHSLLYGTALSVAISIVVSAAVIVLTTFRLKLSAITIFCIGVVIVATIAVVLLLGWTINVVEATVIVLTIGLSFDYTLHYAVAYRHSPDVKKRQKLSSMNGEVALPVTCAALTTFLSGFILVWSETQAFYEIGIMWVTKVALLAICLVALDVHATPVESTDNGHQLSATSPRVFHRQKHVEKSAPRRIPLTIPKLTRAEKWRLIRESGQDPSSRRRGMRSRVRARKMRRDLSDKPWKREFPKFANKTKDFKPAMALPPSDCPFRFDAIIKAPNGRTYVFSRDRVYQIWRNDNLHQRASFLIPDMFPEGPRTVTAALTNARRGVIILIEHNKVYRFRWNKKKEHFYLARNSPQTLSEKITIMPRMGFQWTDGNMIFMDMEDKFFTYDAYWNIPTFNGTASDYFPNFPRDMVGIVHNGGDSLLLFTTSSNLMVYDTKKYDVVQEYPLRTHEYVGCLYRKA</sequence>